<dbReference type="Proteomes" id="UP000789396">
    <property type="component" value="Unassembled WGS sequence"/>
</dbReference>
<accession>A0A9N9EA47</accession>
<name>A0A9N9EA47_9GLOM</name>
<feature type="non-terminal residue" evidence="1">
    <location>
        <position position="48"/>
    </location>
</feature>
<protein>
    <submittedName>
        <fullName evidence="1">11385_t:CDS:1</fullName>
    </submittedName>
</protein>
<comment type="caution">
    <text evidence="1">The sequence shown here is derived from an EMBL/GenBank/DDBJ whole genome shotgun (WGS) entry which is preliminary data.</text>
</comment>
<evidence type="ECO:0000313" key="1">
    <source>
        <dbReference type="EMBL" id="CAG8665644.1"/>
    </source>
</evidence>
<organism evidence="1 2">
    <name type="scientific">Racocetra fulgida</name>
    <dbReference type="NCBI Taxonomy" id="60492"/>
    <lineage>
        <taxon>Eukaryota</taxon>
        <taxon>Fungi</taxon>
        <taxon>Fungi incertae sedis</taxon>
        <taxon>Mucoromycota</taxon>
        <taxon>Glomeromycotina</taxon>
        <taxon>Glomeromycetes</taxon>
        <taxon>Diversisporales</taxon>
        <taxon>Gigasporaceae</taxon>
        <taxon>Racocetra</taxon>
    </lineage>
</organism>
<sequence length="48" mass="5678">MEPTIVKNTITFDTDIVDIIEIDEFKPYVKSLKVNNSEEFEQNIEFIK</sequence>
<proteinExistence type="predicted"/>
<dbReference type="EMBL" id="CAJVPZ010015392">
    <property type="protein sequence ID" value="CAG8665644.1"/>
    <property type="molecule type" value="Genomic_DNA"/>
</dbReference>
<reference evidence="1" key="1">
    <citation type="submission" date="2021-06" db="EMBL/GenBank/DDBJ databases">
        <authorList>
            <person name="Kallberg Y."/>
            <person name="Tangrot J."/>
            <person name="Rosling A."/>
        </authorList>
    </citation>
    <scope>NUCLEOTIDE SEQUENCE</scope>
    <source>
        <strain evidence="1">IN212</strain>
    </source>
</reference>
<keyword evidence="2" id="KW-1185">Reference proteome</keyword>
<gene>
    <name evidence="1" type="ORF">RFULGI_LOCUS9022</name>
</gene>
<evidence type="ECO:0000313" key="2">
    <source>
        <dbReference type="Proteomes" id="UP000789396"/>
    </source>
</evidence>
<dbReference type="AlphaFoldDB" id="A0A9N9EA47"/>